<dbReference type="GO" id="GO:0009536">
    <property type="term" value="C:plastid"/>
    <property type="evidence" value="ECO:0007669"/>
    <property type="project" value="UniProtKB-SubCell"/>
</dbReference>
<keyword evidence="6" id="KW-1185">Reference proteome</keyword>
<dbReference type="EMBL" id="CAMAPF010001022">
    <property type="protein sequence ID" value="CAH9140083.1"/>
    <property type="molecule type" value="Genomic_DNA"/>
</dbReference>
<proteinExistence type="predicted"/>
<organism evidence="5 6">
    <name type="scientific">Cuscuta epithymum</name>
    <dbReference type="NCBI Taxonomy" id="186058"/>
    <lineage>
        <taxon>Eukaryota</taxon>
        <taxon>Viridiplantae</taxon>
        <taxon>Streptophyta</taxon>
        <taxon>Embryophyta</taxon>
        <taxon>Tracheophyta</taxon>
        <taxon>Spermatophyta</taxon>
        <taxon>Magnoliopsida</taxon>
        <taxon>eudicotyledons</taxon>
        <taxon>Gunneridae</taxon>
        <taxon>Pentapetalae</taxon>
        <taxon>asterids</taxon>
        <taxon>lamiids</taxon>
        <taxon>Solanales</taxon>
        <taxon>Convolvulaceae</taxon>
        <taxon>Cuscuteae</taxon>
        <taxon>Cuscuta</taxon>
        <taxon>Cuscuta subgen. Cuscuta</taxon>
    </lineage>
</organism>
<dbReference type="PANTHER" id="PTHR11566">
    <property type="entry name" value="DYNAMIN"/>
    <property type="match status" value="1"/>
</dbReference>
<gene>
    <name evidence="5" type="ORF">CEPIT_LOCUS38070</name>
</gene>
<dbReference type="InterPro" id="IPR000375">
    <property type="entry name" value="Dynamin_stalk"/>
</dbReference>
<dbReference type="Pfam" id="PF01031">
    <property type="entry name" value="Dynamin_M"/>
    <property type="match status" value="1"/>
</dbReference>
<sequence>MIDLPGITRVPVHGQPADIYEQISGIIMEYIAPQESIILNVLSATVDFPTCESIRMSQKVDKSGERTLAVVTKVDKAPEGLLEKVTADDVNIGLGYVCVRNRVGEEGYAEARMAESLIFGTHPLLSKLDKSMVSVPVLAQKLVRIQAGIITKCLPQIIKKINDRLAANVADLNRLPQKLNSGGEALTSFMRILSSAKDSLKKIMVIGEFDEYPEDKEMHCTARLVEMLNDYSLELRSSGNPSKGEAEFLMEEISALEESKGIHLQNFLHRGIFLNMLQNKVKSVSGIPIDFVDRIWDYIEKVLVRLLMQQSECYPQLQSYTRKAAQNLVARKKQVSVEWVKEMIGMETHTDYTSNPEYIASCNKMMAKQAEFMEIMTDQSKHSVMNIDRIGEGIETAHLRCHLAIVPQAFDLKVRMVAYWNIVLMRLVDAMAMHIKFAIHKMVSKEMEEAIAAEVMGPQGGGGIERIMLDECPLAAEKRCRLTNSFELLKKSKAVVANIMDRITNP</sequence>
<name>A0AAV0FXN7_9ASTE</name>
<dbReference type="InterPro" id="IPR020850">
    <property type="entry name" value="GED_dom"/>
</dbReference>
<dbReference type="PROSITE" id="PS51718">
    <property type="entry name" value="G_DYNAMIN_2"/>
    <property type="match status" value="1"/>
</dbReference>
<dbReference type="GO" id="GO:0005525">
    <property type="term" value="F:GTP binding"/>
    <property type="evidence" value="ECO:0007669"/>
    <property type="project" value="InterPro"/>
</dbReference>
<dbReference type="Proteomes" id="UP001152523">
    <property type="component" value="Unassembled WGS sequence"/>
</dbReference>
<dbReference type="PROSITE" id="PS51388">
    <property type="entry name" value="GED"/>
    <property type="match status" value="1"/>
</dbReference>
<comment type="subcellular location">
    <subcellularLocation>
        <location evidence="1">Plastid</location>
    </subcellularLocation>
</comment>
<feature type="domain" description="Dynamin-type G" evidence="4">
    <location>
        <begin position="1"/>
        <end position="155"/>
    </location>
</feature>
<dbReference type="Pfam" id="PF02212">
    <property type="entry name" value="GED"/>
    <property type="match status" value="1"/>
</dbReference>
<dbReference type="GO" id="GO:0008017">
    <property type="term" value="F:microtubule binding"/>
    <property type="evidence" value="ECO:0007669"/>
    <property type="project" value="TreeGrafter"/>
</dbReference>
<evidence type="ECO:0000313" key="6">
    <source>
        <dbReference type="Proteomes" id="UP001152523"/>
    </source>
</evidence>
<protein>
    <recommendedName>
        <fullName evidence="7">Dynamin-related protein 4C-like</fullName>
    </recommendedName>
</protein>
<evidence type="ECO:0008006" key="7">
    <source>
        <dbReference type="Google" id="ProtNLM"/>
    </source>
</evidence>
<evidence type="ECO:0000259" key="4">
    <source>
        <dbReference type="PROSITE" id="PS51718"/>
    </source>
</evidence>
<dbReference type="SUPFAM" id="SSF52540">
    <property type="entry name" value="P-loop containing nucleoside triphosphate hydrolases"/>
    <property type="match status" value="1"/>
</dbReference>
<dbReference type="InterPro" id="IPR022812">
    <property type="entry name" value="Dynamin"/>
</dbReference>
<dbReference type="Gene3D" id="3.40.50.300">
    <property type="entry name" value="P-loop containing nucleotide triphosphate hydrolases"/>
    <property type="match status" value="1"/>
</dbReference>
<dbReference type="InterPro" id="IPR003130">
    <property type="entry name" value="GED"/>
</dbReference>
<comment type="caution">
    <text evidence="5">The sequence shown here is derived from an EMBL/GenBank/DDBJ whole genome shotgun (WGS) entry which is preliminary data.</text>
</comment>
<evidence type="ECO:0000256" key="1">
    <source>
        <dbReference type="ARBA" id="ARBA00004474"/>
    </source>
</evidence>
<evidence type="ECO:0000256" key="2">
    <source>
        <dbReference type="ARBA" id="ARBA00023175"/>
    </source>
</evidence>
<dbReference type="GO" id="GO:0016020">
    <property type="term" value="C:membrane"/>
    <property type="evidence" value="ECO:0007669"/>
    <property type="project" value="TreeGrafter"/>
</dbReference>
<accession>A0AAV0FXN7</accession>
<dbReference type="InterPro" id="IPR030381">
    <property type="entry name" value="G_DYNAMIN_dom"/>
</dbReference>
<dbReference type="InterPro" id="IPR045063">
    <property type="entry name" value="Dynamin_N"/>
</dbReference>
<reference evidence="5" key="1">
    <citation type="submission" date="2022-07" db="EMBL/GenBank/DDBJ databases">
        <authorList>
            <person name="Macas J."/>
            <person name="Novak P."/>
            <person name="Neumann P."/>
        </authorList>
    </citation>
    <scope>NUCLEOTIDE SEQUENCE</scope>
</reference>
<dbReference type="PANTHER" id="PTHR11566:SF178">
    <property type="entry name" value="INTERFERON-INDUCED GTP-BINDING PROTEIN MX"/>
    <property type="match status" value="1"/>
</dbReference>
<evidence type="ECO:0000259" key="3">
    <source>
        <dbReference type="PROSITE" id="PS51388"/>
    </source>
</evidence>
<dbReference type="InterPro" id="IPR027417">
    <property type="entry name" value="P-loop_NTPase"/>
</dbReference>
<dbReference type="GO" id="GO:0003924">
    <property type="term" value="F:GTPase activity"/>
    <property type="evidence" value="ECO:0007669"/>
    <property type="project" value="InterPro"/>
</dbReference>
<evidence type="ECO:0000313" key="5">
    <source>
        <dbReference type="EMBL" id="CAH9140083.1"/>
    </source>
</evidence>
<dbReference type="Gene3D" id="1.20.120.1240">
    <property type="entry name" value="Dynamin, middle domain"/>
    <property type="match status" value="1"/>
</dbReference>
<feature type="domain" description="GED" evidence="3">
    <location>
        <begin position="409"/>
        <end position="504"/>
    </location>
</feature>
<dbReference type="AlphaFoldDB" id="A0AAV0FXN7"/>
<dbReference type="Pfam" id="PF00350">
    <property type="entry name" value="Dynamin_N"/>
    <property type="match status" value="1"/>
</dbReference>
<dbReference type="GO" id="GO:0005874">
    <property type="term" value="C:microtubule"/>
    <property type="evidence" value="ECO:0007669"/>
    <property type="project" value="TreeGrafter"/>
</dbReference>
<keyword evidence="2" id="KW-0505">Motor protein</keyword>